<evidence type="ECO:0000256" key="10">
    <source>
        <dbReference type="ARBA" id="ARBA00023315"/>
    </source>
</evidence>
<dbReference type="InterPro" id="IPR013747">
    <property type="entry name" value="ACP_syn_III_C"/>
</dbReference>
<dbReference type="GO" id="GO:0005737">
    <property type="term" value="C:cytoplasm"/>
    <property type="evidence" value="ECO:0007669"/>
    <property type="project" value="UniProtKB-SubCell"/>
</dbReference>
<dbReference type="PANTHER" id="PTHR34069">
    <property type="entry name" value="3-OXOACYL-[ACYL-CARRIER-PROTEIN] SYNTHASE 3"/>
    <property type="match status" value="1"/>
</dbReference>
<evidence type="ECO:0000256" key="9">
    <source>
        <dbReference type="ARBA" id="ARBA00023160"/>
    </source>
</evidence>
<keyword evidence="6 12" id="KW-0808">Transferase</keyword>
<dbReference type="CDD" id="cd00830">
    <property type="entry name" value="KAS_III"/>
    <property type="match status" value="1"/>
</dbReference>
<evidence type="ECO:0000313" key="16">
    <source>
        <dbReference type="Proteomes" id="UP000053467"/>
    </source>
</evidence>
<feature type="active site" evidence="12">
    <location>
        <position position="257"/>
    </location>
</feature>
<dbReference type="NCBIfam" id="NF006829">
    <property type="entry name" value="PRK09352.1"/>
    <property type="match status" value="1"/>
</dbReference>
<dbReference type="Pfam" id="PF08545">
    <property type="entry name" value="ACP_syn_III"/>
    <property type="match status" value="1"/>
</dbReference>
<dbReference type="Gene3D" id="3.40.47.10">
    <property type="match status" value="1"/>
</dbReference>
<dbReference type="GO" id="GO:0004315">
    <property type="term" value="F:3-oxoacyl-[acyl-carrier-protein] synthase activity"/>
    <property type="evidence" value="ECO:0007669"/>
    <property type="project" value="InterPro"/>
</dbReference>
<sequence length="330" mass="35780">METKLKSVGIVGTGFYVPEKVLTNFDLEKMVDTTDEWIRTRTGIKERRIASDKEAASDLAIKASNKSLEDAKIYPAEIDLIIVATLSSDMLFPSTACLVQKNIGAVNAVAFDLEAACSGFIYGLSIAQQYLQNGTYKTALVIGAEIFSRILDWQDRNTCVLFGDGAGAVVLKEVEEGSGILSTYLGADGSGADLLRLPAGGSRLPPSHETINRRLHYIKTNGREVYKFATKSMVETVMKGLSRVGLSTKNIDLLIPHQANIRIIECVAEKLGLPMEKVFVNVDRYGNTSAASIPIALSEALQQGRIKKNDIVILVSFGAGLTYGATIIKR</sequence>
<comment type="caution">
    <text evidence="15">The sequence shown here is derived from an EMBL/GenBank/DDBJ whole genome shotgun (WGS) entry which is preliminary data.</text>
</comment>
<dbReference type="FunFam" id="3.40.47.10:FF:000004">
    <property type="entry name" value="3-oxoacyl-[acyl-carrier-protein] synthase 3"/>
    <property type="match status" value="1"/>
</dbReference>
<dbReference type="PANTHER" id="PTHR34069:SF2">
    <property type="entry name" value="BETA-KETOACYL-[ACYL-CARRIER-PROTEIN] SYNTHASE III"/>
    <property type="match status" value="1"/>
</dbReference>
<evidence type="ECO:0000259" key="14">
    <source>
        <dbReference type="Pfam" id="PF08545"/>
    </source>
</evidence>
<dbReference type="InterPro" id="IPR004655">
    <property type="entry name" value="FabH"/>
</dbReference>
<comment type="catalytic activity">
    <reaction evidence="11">
        <text>malonyl-[ACP] + acetyl-CoA + H(+) = 3-oxobutanoyl-[ACP] + CO2 + CoA</text>
        <dbReference type="Rhea" id="RHEA:12080"/>
        <dbReference type="Rhea" id="RHEA-COMP:9623"/>
        <dbReference type="Rhea" id="RHEA-COMP:9625"/>
        <dbReference type="ChEBI" id="CHEBI:15378"/>
        <dbReference type="ChEBI" id="CHEBI:16526"/>
        <dbReference type="ChEBI" id="CHEBI:57287"/>
        <dbReference type="ChEBI" id="CHEBI:57288"/>
        <dbReference type="ChEBI" id="CHEBI:78449"/>
        <dbReference type="ChEBI" id="CHEBI:78450"/>
        <dbReference type="EC" id="2.3.1.180"/>
    </reaction>
    <physiologicalReaction direction="left-to-right" evidence="11">
        <dbReference type="Rhea" id="RHEA:12081"/>
    </physiologicalReaction>
</comment>
<dbReference type="Pfam" id="PF08541">
    <property type="entry name" value="ACP_syn_III_C"/>
    <property type="match status" value="1"/>
</dbReference>
<comment type="similarity">
    <text evidence="2 12">Belongs to the thiolase-like superfamily. FabH family.</text>
</comment>
<evidence type="ECO:0000256" key="12">
    <source>
        <dbReference type="HAMAP-Rule" id="MF_01815"/>
    </source>
</evidence>
<evidence type="ECO:0000256" key="2">
    <source>
        <dbReference type="ARBA" id="ARBA00008642"/>
    </source>
</evidence>
<feature type="region of interest" description="ACP-binding" evidence="12">
    <location>
        <begin position="258"/>
        <end position="262"/>
    </location>
</feature>
<dbReference type="AlphaFoldDB" id="A0A101I4D7"/>
<keyword evidence="4 12" id="KW-0963">Cytoplasm</keyword>
<keyword evidence="12" id="KW-0511">Multifunctional enzyme</keyword>
<organism evidence="15 16">
    <name type="scientific">candidate division TA06 bacterium 34_109</name>
    <dbReference type="NCBI Taxonomy" id="1635277"/>
    <lineage>
        <taxon>Bacteria</taxon>
        <taxon>Bacteria division TA06</taxon>
    </lineage>
</organism>
<dbReference type="GO" id="GO:0006633">
    <property type="term" value="P:fatty acid biosynthetic process"/>
    <property type="evidence" value="ECO:0007669"/>
    <property type="project" value="UniProtKB-UniRule"/>
</dbReference>
<keyword evidence="7 12" id="KW-0276">Fatty acid metabolism</keyword>
<keyword evidence="10 12" id="KW-0012">Acyltransferase</keyword>
<evidence type="ECO:0000256" key="11">
    <source>
        <dbReference type="ARBA" id="ARBA00051096"/>
    </source>
</evidence>
<comment type="pathway">
    <text evidence="1 12">Lipid metabolism; fatty acid biosynthesis.</text>
</comment>
<keyword evidence="5 12" id="KW-0444">Lipid biosynthesis</keyword>
<comment type="subcellular location">
    <subcellularLocation>
        <location evidence="12">Cytoplasm</location>
    </subcellularLocation>
</comment>
<comment type="domain">
    <text evidence="12">The last Arg residue of the ACP-binding site is essential for the weak association between ACP/AcpP and FabH.</text>
</comment>
<evidence type="ECO:0000256" key="8">
    <source>
        <dbReference type="ARBA" id="ARBA00023098"/>
    </source>
</evidence>
<feature type="active site" evidence="12">
    <location>
        <position position="287"/>
    </location>
</feature>
<evidence type="ECO:0000256" key="1">
    <source>
        <dbReference type="ARBA" id="ARBA00005194"/>
    </source>
</evidence>
<keyword evidence="8 12" id="KW-0443">Lipid metabolism</keyword>
<dbReference type="PATRIC" id="fig|1635277.3.peg.74"/>
<dbReference type="GO" id="GO:0033818">
    <property type="term" value="F:beta-ketoacyl-acyl-carrier-protein synthase III activity"/>
    <property type="evidence" value="ECO:0007669"/>
    <property type="project" value="UniProtKB-UniRule"/>
</dbReference>
<dbReference type="GO" id="GO:0044550">
    <property type="term" value="P:secondary metabolite biosynthetic process"/>
    <property type="evidence" value="ECO:0007669"/>
    <property type="project" value="TreeGrafter"/>
</dbReference>
<feature type="domain" description="Beta-ketoacyl-[acyl-carrier-protein] synthase III N-terminal" evidence="14">
    <location>
        <begin position="111"/>
        <end position="189"/>
    </location>
</feature>
<dbReference type="InterPro" id="IPR016039">
    <property type="entry name" value="Thiolase-like"/>
</dbReference>
<feature type="active site" evidence="12">
    <location>
        <position position="117"/>
    </location>
</feature>
<evidence type="ECO:0000256" key="3">
    <source>
        <dbReference type="ARBA" id="ARBA00012333"/>
    </source>
</evidence>
<dbReference type="Proteomes" id="UP000053467">
    <property type="component" value="Unassembled WGS sequence"/>
</dbReference>
<evidence type="ECO:0000259" key="13">
    <source>
        <dbReference type="Pfam" id="PF08541"/>
    </source>
</evidence>
<gene>
    <name evidence="12" type="primary">fabH</name>
    <name evidence="15" type="ORF">XE03_0069</name>
</gene>
<dbReference type="UniPathway" id="UPA00094"/>
<dbReference type="EC" id="2.3.1.180" evidence="3 12"/>
<dbReference type="HAMAP" id="MF_01815">
    <property type="entry name" value="FabH"/>
    <property type="match status" value="1"/>
</dbReference>
<accession>A0A101I4D7</accession>
<evidence type="ECO:0000256" key="5">
    <source>
        <dbReference type="ARBA" id="ARBA00022516"/>
    </source>
</evidence>
<protein>
    <recommendedName>
        <fullName evidence="3 12">Beta-ketoacyl-[acyl-carrier-protein] synthase III</fullName>
        <shortName evidence="12">Beta-ketoacyl-ACP synthase III</shortName>
        <shortName evidence="12">KAS III</shortName>
        <ecNumber evidence="3 12">2.3.1.180</ecNumber>
    </recommendedName>
    <alternativeName>
        <fullName evidence="12">3-oxoacyl-[acyl-carrier-protein] synthase 3</fullName>
    </alternativeName>
    <alternativeName>
        <fullName evidence="12">3-oxoacyl-[acyl-carrier-protein] synthase III</fullName>
    </alternativeName>
</protein>
<comment type="function">
    <text evidence="12">Catalyzes the condensation reaction of fatty acid synthesis by the addition to an acyl acceptor of two carbons from malonyl-ACP. Catalyzes the first condensation reaction which initiates fatty acid synthesis and may therefore play a role in governing the total rate of fatty acid production. Possesses both acetoacetyl-ACP synthase and acetyl transacylase activities. Its substrate specificity determines the biosynthesis of branched-chain and/or straight-chain of fatty acids.</text>
</comment>
<evidence type="ECO:0000256" key="7">
    <source>
        <dbReference type="ARBA" id="ARBA00022832"/>
    </source>
</evidence>
<name>A0A101I4D7_UNCT6</name>
<comment type="subunit">
    <text evidence="12">Homodimer.</text>
</comment>
<feature type="domain" description="Beta-ketoacyl-[acyl-carrier-protein] synthase III C-terminal" evidence="13">
    <location>
        <begin position="241"/>
        <end position="329"/>
    </location>
</feature>
<reference evidence="16" key="1">
    <citation type="journal article" date="2015" name="MBio">
        <title>Genome-Resolved Metagenomic Analysis Reveals Roles for Candidate Phyla and Other Microbial Community Members in Biogeochemical Transformations in Oil Reservoirs.</title>
        <authorList>
            <person name="Hu P."/>
            <person name="Tom L."/>
            <person name="Singh A."/>
            <person name="Thomas B.C."/>
            <person name="Baker B.J."/>
            <person name="Piceno Y.M."/>
            <person name="Andersen G.L."/>
            <person name="Banfield J.F."/>
        </authorList>
    </citation>
    <scope>NUCLEOTIDE SEQUENCE [LARGE SCALE GENOMIC DNA]</scope>
</reference>
<dbReference type="EMBL" id="LGGX01000001">
    <property type="protein sequence ID" value="KUK88063.1"/>
    <property type="molecule type" value="Genomic_DNA"/>
</dbReference>
<keyword evidence="9 12" id="KW-0275">Fatty acid biosynthesis</keyword>
<evidence type="ECO:0000256" key="6">
    <source>
        <dbReference type="ARBA" id="ARBA00022679"/>
    </source>
</evidence>
<dbReference type="InterPro" id="IPR013751">
    <property type="entry name" value="ACP_syn_III_N"/>
</dbReference>
<dbReference type="SUPFAM" id="SSF53901">
    <property type="entry name" value="Thiolase-like"/>
    <property type="match status" value="1"/>
</dbReference>
<evidence type="ECO:0000313" key="15">
    <source>
        <dbReference type="EMBL" id="KUK88063.1"/>
    </source>
</evidence>
<dbReference type="NCBIfam" id="TIGR00747">
    <property type="entry name" value="fabH"/>
    <property type="match status" value="1"/>
</dbReference>
<proteinExistence type="inferred from homology"/>
<evidence type="ECO:0000256" key="4">
    <source>
        <dbReference type="ARBA" id="ARBA00022490"/>
    </source>
</evidence>